<feature type="transmembrane region" description="Helical" evidence="1">
    <location>
        <begin position="399"/>
        <end position="416"/>
    </location>
</feature>
<feature type="transmembrane region" description="Helical" evidence="1">
    <location>
        <begin position="60"/>
        <end position="83"/>
    </location>
</feature>
<reference evidence="2" key="1">
    <citation type="journal article" date="2014" name="Genome Biol. Evol.">
        <title>Pangenome evidence for extensive interdomain horizontal transfer affecting lineage core and shell genes in uncultured planktonic thaumarchaeota and euryarchaeota.</title>
        <authorList>
            <person name="Deschamps P."/>
            <person name="Zivanovic Y."/>
            <person name="Moreira D."/>
            <person name="Rodriguez-Valera F."/>
            <person name="Lopez-Garcia P."/>
        </authorList>
    </citation>
    <scope>NUCLEOTIDE SEQUENCE</scope>
</reference>
<evidence type="ECO:0008006" key="3">
    <source>
        <dbReference type="Google" id="ProtNLM"/>
    </source>
</evidence>
<dbReference type="InterPro" id="IPR002749">
    <property type="entry name" value="DUF63"/>
</dbReference>
<feature type="transmembrane region" description="Helical" evidence="1">
    <location>
        <begin position="198"/>
        <end position="216"/>
    </location>
</feature>
<dbReference type="EMBL" id="KF900308">
    <property type="protein sequence ID" value="AIE90397.1"/>
    <property type="molecule type" value="Genomic_DNA"/>
</dbReference>
<protein>
    <recommendedName>
        <fullName evidence="3">DUF63 family protein</fullName>
    </recommendedName>
</protein>
<sequence length="426" mass="45661">MNPLDELYDYEEWATKALLLVTGLLFVGMALNLLNVDNPLTDFLYEYYLDPVLSESSGDAGYNVANTLTYAIVLALFAVALSAWLRRMGLDHSDVMILALLPYVFWAVLGEVVEDASMFDDSLAPYFVSPGIHFQTAAWVIIAGALGYRIANDKSASGDEALSRVDGAATILILVQIGIYYSSVQAGSVTSSEGFDNTAMPVCLLAALLLPTLISDRHLAGFTLIQRCVFLVGLGGSIALLGPILAFGISNPDQVILWPLAVVIGAPAILAYQMHQTGLPAAEELAEHGFVAGILPPGMTEDEYNDLKSADKDLIEGLRNKAVMASPVVFLAVAGQLLDGLATGIGIEAFGYYEKHVFSAAIIEFFGSAYGFSVVKLALGGLIWYFFAIANFEHRQQHLRLLIAMAILTVGMAPGLRDVGRLAIGV</sequence>
<feature type="transmembrane region" description="Helical" evidence="1">
    <location>
        <begin position="132"/>
        <end position="151"/>
    </location>
</feature>
<name>A0A075FKY8_9EURY</name>
<dbReference type="PANTHER" id="PTHR40700">
    <property type="entry name" value="HYPOTHETICAL MEMBRANE PROTEIN, CONSERVED, DUF63 FAMILY"/>
    <property type="match status" value="1"/>
</dbReference>
<evidence type="ECO:0000256" key="1">
    <source>
        <dbReference type="SAM" id="Phobius"/>
    </source>
</evidence>
<proteinExistence type="predicted"/>
<feature type="transmembrane region" description="Helical" evidence="1">
    <location>
        <begin position="328"/>
        <end position="353"/>
    </location>
</feature>
<accession>A0A075FKY8</accession>
<keyword evidence="1" id="KW-0812">Transmembrane</keyword>
<feature type="transmembrane region" description="Helical" evidence="1">
    <location>
        <begin position="255"/>
        <end position="272"/>
    </location>
</feature>
<organism evidence="2">
    <name type="scientific">uncultured marine group II/III euryarchaeote AD1000_02_H02</name>
    <dbReference type="NCBI Taxonomy" id="1457702"/>
    <lineage>
        <taxon>Archaea</taxon>
        <taxon>Methanobacteriati</taxon>
        <taxon>Methanobacteriota</taxon>
        <taxon>environmental samples</taxon>
    </lineage>
</organism>
<keyword evidence="1" id="KW-1133">Transmembrane helix</keyword>
<feature type="transmembrane region" description="Helical" evidence="1">
    <location>
        <begin position="163"/>
        <end position="183"/>
    </location>
</feature>
<dbReference type="AlphaFoldDB" id="A0A075FKY8"/>
<dbReference type="Pfam" id="PF01889">
    <property type="entry name" value="DUF63"/>
    <property type="match status" value="2"/>
</dbReference>
<feature type="transmembrane region" description="Helical" evidence="1">
    <location>
        <begin position="95"/>
        <end position="112"/>
    </location>
</feature>
<dbReference type="PANTHER" id="PTHR40700:SF1">
    <property type="entry name" value="DUF63 DOMAIN-CONTAINING PROTEIN"/>
    <property type="match status" value="1"/>
</dbReference>
<keyword evidence="1" id="KW-0472">Membrane</keyword>
<feature type="transmembrane region" description="Helical" evidence="1">
    <location>
        <begin position="228"/>
        <end position="249"/>
    </location>
</feature>
<feature type="transmembrane region" description="Helical" evidence="1">
    <location>
        <begin position="17"/>
        <end position="34"/>
    </location>
</feature>
<evidence type="ECO:0000313" key="2">
    <source>
        <dbReference type="EMBL" id="AIE90397.1"/>
    </source>
</evidence>
<feature type="transmembrane region" description="Helical" evidence="1">
    <location>
        <begin position="365"/>
        <end position="387"/>
    </location>
</feature>